<dbReference type="OrthoDB" id="2099276at2759"/>
<dbReference type="InParanoid" id="G7DVX1"/>
<comment type="caution">
    <text evidence="11">The sequence shown here is derived from an EMBL/GenBank/DDBJ whole genome shotgun (WGS) entry which is preliminary data.</text>
</comment>
<dbReference type="PANTHER" id="PTHR43286:SF1">
    <property type="entry name" value="ENDONUCLEASE III-LIKE PROTEIN 1"/>
    <property type="match status" value="1"/>
</dbReference>
<dbReference type="eggNOG" id="KOG1921">
    <property type="taxonomic scope" value="Eukaryota"/>
</dbReference>
<keyword evidence="12" id="KW-1185">Reference proteome</keyword>
<proteinExistence type="inferred from homology"/>
<accession>G7DVX1</accession>
<name>G7DVX1_MIXOS</name>
<comment type="subcellular location">
    <subcellularLocation>
        <location evidence="8">Nucleus</location>
    </subcellularLocation>
    <subcellularLocation>
        <location evidence="8">Mitochondrion</location>
    </subcellularLocation>
</comment>
<gene>
    <name evidence="11" type="primary">Mo01385</name>
    <name evidence="8" type="synonym">NTH1</name>
    <name evidence="11" type="ORF">E5Q_01385</name>
</gene>
<dbReference type="Pfam" id="PF00730">
    <property type="entry name" value="HhH-GPD"/>
    <property type="match status" value="1"/>
</dbReference>
<dbReference type="EC" id="3.2.2.-" evidence="8"/>
<comment type="function">
    <text evidence="8">Bifunctional DNA N-glycosylase with associated apurinic/apyrimidinic (AP) lyase function that catalyzes the first step in base excision repair (BER), the primary repair pathway for the repair of oxidative DNA damage. The DNA N-glycosylase activity releases the damaged DNA base from DNA by cleaving the N-glycosidic bond, leaving an AP site. The AP lyase activity cleaves the phosphodiester bond 3' to the AP site by a beta-elimination. Primarily recognizes and repairs oxidative base damage of pyrimidines.</text>
</comment>
<protein>
    <recommendedName>
        <fullName evidence="8">Endonuclease III homolog</fullName>
        <ecNumber evidence="8">3.2.2.-</ecNumber>
        <ecNumber evidence="8">4.2.99.18</ecNumber>
    </recommendedName>
    <alternativeName>
        <fullName evidence="8">Bifunctional DNA N-glycosylase/DNA-(apurinic or apyrimidinic site) lyase</fullName>
        <shortName evidence="8">DNA glycosylase/AP lyase</shortName>
    </alternativeName>
</protein>
<evidence type="ECO:0000256" key="6">
    <source>
        <dbReference type="ARBA" id="ARBA00023295"/>
    </source>
</evidence>
<evidence type="ECO:0000313" key="11">
    <source>
        <dbReference type="EMBL" id="GAA94731.1"/>
    </source>
</evidence>
<keyword evidence="4 8" id="KW-0234">DNA repair</keyword>
<keyword evidence="8" id="KW-0539">Nucleus</keyword>
<dbReference type="InterPro" id="IPR030841">
    <property type="entry name" value="NTH1"/>
</dbReference>
<evidence type="ECO:0000256" key="5">
    <source>
        <dbReference type="ARBA" id="ARBA00023239"/>
    </source>
</evidence>
<organism evidence="11 12">
    <name type="scientific">Mixia osmundae (strain CBS 9802 / IAM 14324 / JCM 22182 / KY 12970)</name>
    <dbReference type="NCBI Taxonomy" id="764103"/>
    <lineage>
        <taxon>Eukaryota</taxon>
        <taxon>Fungi</taxon>
        <taxon>Dikarya</taxon>
        <taxon>Basidiomycota</taxon>
        <taxon>Pucciniomycotina</taxon>
        <taxon>Mixiomycetes</taxon>
        <taxon>Mixiales</taxon>
        <taxon>Mixiaceae</taxon>
        <taxon>Mixia</taxon>
    </lineage>
</organism>
<dbReference type="CDD" id="cd00056">
    <property type="entry name" value="ENDO3c"/>
    <property type="match status" value="1"/>
</dbReference>
<dbReference type="InterPro" id="IPR011257">
    <property type="entry name" value="DNA_glycosylase"/>
</dbReference>
<reference evidence="11 12" key="1">
    <citation type="journal article" date="2011" name="J. Gen. Appl. Microbiol.">
        <title>Draft genome sequencing of the enigmatic basidiomycete Mixia osmundae.</title>
        <authorList>
            <person name="Nishida H."/>
            <person name="Nagatsuka Y."/>
            <person name="Sugiyama J."/>
        </authorList>
    </citation>
    <scope>NUCLEOTIDE SEQUENCE [LARGE SCALE GENOMIC DNA]</scope>
    <source>
        <strain evidence="12">CBS 9802 / IAM 14324 / JCM 22182 / KY 12970</strain>
    </source>
</reference>
<dbReference type="HOGENOM" id="CLU_357550_0_0_1"/>
<dbReference type="Gene3D" id="1.10.340.30">
    <property type="entry name" value="Hypothetical protein, domain 2"/>
    <property type="match status" value="1"/>
</dbReference>
<dbReference type="STRING" id="764103.G7DVX1"/>
<dbReference type="EC" id="4.2.99.18" evidence="8"/>
<dbReference type="Proteomes" id="UP000009131">
    <property type="component" value="Unassembled WGS sequence"/>
</dbReference>
<sequence>MTEPIGPSYSCASPQLLMQLMTVYIEYESEQEIFEKASEAVRVSSEKLNALCLTIAILHAACILPEVASLEETSYAESSTHTDKGSDHAMHTSLINSQVCSLDEICPQHSLGGSNRSSSGSVEVNRSTFGEGFYDTLLQFEASCLQGTFTPLIGARTVPSTIIVRGNRTRALLRQTFYGPHITPVRLDDSPRIYRGQLDFSLPPSPQLSPTKPKQDKGCIECSLRNKPLESLMVRPLGKKGRYQLICHGCIKKIITLCSGKGATDGDTLDEQLTKGCLNKADSALLDRALVLRGTDKITYNHFLGHMQPANQCSTVEIRGYLQEYAHGTFAPDAELMATFNGFLGHNKVKHDQNGPATAKLLSSLLRELRERHKNEIKSTSDRRAAQIAWQARTIASMSDLDQETPTTPKRRRQTKASSASPPLTDAAGLASPAQEVDVKAILKAEGADAPAASRKAKPIKLKLDRPHPAPTRWQEQWRVLTEQRKTIIAPVDTMGCDKAGRNLKDIITPRDDRYQTLISLMLSSQTKDQVTDEAASNLRDRIPGGFNIESILAASDEQISSCINKVGFWRRKTDYIRRTSEMLRDLHDSDVPKTIQELCDLPGVGPKMGFLSLQSQGINGGIGVDTHVHRITHRLRWHRKEPKDAEETRLNLESWLPSELHGVINKTLVGFGQAVCLPVGPRCDLCDLGKASLCPSRVKVDTLKRSPSKYLAKQEIKIDDDALLLAKEEDIKPTLDDLKPDTVILNGHALAGEVKIEPSEGAVAQAVSATYGRQQKAKMIRRT</sequence>
<evidence type="ECO:0000256" key="9">
    <source>
        <dbReference type="SAM" id="MobiDB-lite"/>
    </source>
</evidence>
<keyword evidence="2 8" id="KW-0227">DNA damage</keyword>
<dbReference type="GO" id="GO:0140078">
    <property type="term" value="F:class I DNA-(apurinic or apyrimidinic site) endonuclease activity"/>
    <property type="evidence" value="ECO:0007669"/>
    <property type="project" value="UniProtKB-EC"/>
</dbReference>
<dbReference type="HAMAP" id="MF_03183">
    <property type="entry name" value="Endonuclease_III_Nth"/>
    <property type="match status" value="1"/>
</dbReference>
<feature type="region of interest" description="Disordered" evidence="9">
    <location>
        <begin position="396"/>
        <end position="432"/>
    </location>
</feature>
<dbReference type="GO" id="GO:0006289">
    <property type="term" value="P:nucleotide-excision repair"/>
    <property type="evidence" value="ECO:0007669"/>
    <property type="project" value="TreeGrafter"/>
</dbReference>
<dbReference type="SMART" id="SM00478">
    <property type="entry name" value="ENDO3c"/>
    <property type="match status" value="1"/>
</dbReference>
<dbReference type="Gene3D" id="1.10.1670.10">
    <property type="entry name" value="Helix-hairpin-Helix base-excision DNA repair enzymes (C-terminal)"/>
    <property type="match status" value="1"/>
</dbReference>
<evidence type="ECO:0000256" key="8">
    <source>
        <dbReference type="HAMAP-Rule" id="MF_03183"/>
    </source>
</evidence>
<keyword evidence="8" id="KW-0496">Mitochondrion</keyword>
<evidence type="ECO:0000256" key="3">
    <source>
        <dbReference type="ARBA" id="ARBA00022801"/>
    </source>
</evidence>
<evidence type="ECO:0000259" key="10">
    <source>
        <dbReference type="SMART" id="SM00478"/>
    </source>
</evidence>
<dbReference type="SUPFAM" id="SSF48150">
    <property type="entry name" value="DNA-glycosylase"/>
    <property type="match status" value="1"/>
</dbReference>
<dbReference type="GO" id="GO:0006285">
    <property type="term" value="P:base-excision repair, AP site formation"/>
    <property type="evidence" value="ECO:0007669"/>
    <property type="project" value="UniProtKB-UniRule"/>
</dbReference>
<dbReference type="GO" id="GO:0005739">
    <property type="term" value="C:mitochondrion"/>
    <property type="evidence" value="ECO:0007669"/>
    <property type="project" value="UniProtKB-SubCell"/>
</dbReference>
<dbReference type="InterPro" id="IPR003265">
    <property type="entry name" value="HhH-GPD_domain"/>
</dbReference>
<evidence type="ECO:0000256" key="4">
    <source>
        <dbReference type="ARBA" id="ARBA00023204"/>
    </source>
</evidence>
<comment type="caution">
    <text evidence="8">Lacks conserved residue(s) required for the propagation of feature annotation.</text>
</comment>
<dbReference type="PANTHER" id="PTHR43286">
    <property type="entry name" value="ENDONUCLEASE III-LIKE PROTEIN 1"/>
    <property type="match status" value="1"/>
</dbReference>
<comment type="similarity">
    <text evidence="1 8">Belongs to the Nth/MutY family.</text>
</comment>
<dbReference type="GO" id="GO:0003677">
    <property type="term" value="F:DNA binding"/>
    <property type="evidence" value="ECO:0007669"/>
    <property type="project" value="UniProtKB-UniRule"/>
</dbReference>
<evidence type="ECO:0000256" key="7">
    <source>
        <dbReference type="ARBA" id="ARBA00044632"/>
    </source>
</evidence>
<keyword evidence="5 8" id="KW-0456">Lyase</keyword>
<dbReference type="GO" id="GO:0000703">
    <property type="term" value="F:oxidized pyrimidine nucleobase lesion DNA N-glycosylase activity"/>
    <property type="evidence" value="ECO:0007669"/>
    <property type="project" value="UniProtKB-UniRule"/>
</dbReference>
<comment type="catalytic activity">
    <reaction evidence="7 8">
        <text>2'-deoxyribonucleotide-(2'-deoxyribose 5'-phosphate)-2'-deoxyribonucleotide-DNA = a 3'-end 2'-deoxyribonucleotide-(2,3-dehydro-2,3-deoxyribose 5'-phosphate)-DNA + a 5'-end 5'-phospho-2'-deoxyribonucleoside-DNA + H(+)</text>
        <dbReference type="Rhea" id="RHEA:66592"/>
        <dbReference type="Rhea" id="RHEA-COMP:13180"/>
        <dbReference type="Rhea" id="RHEA-COMP:16897"/>
        <dbReference type="Rhea" id="RHEA-COMP:17067"/>
        <dbReference type="ChEBI" id="CHEBI:15378"/>
        <dbReference type="ChEBI" id="CHEBI:136412"/>
        <dbReference type="ChEBI" id="CHEBI:157695"/>
        <dbReference type="ChEBI" id="CHEBI:167181"/>
        <dbReference type="EC" id="4.2.99.18"/>
    </reaction>
</comment>
<dbReference type="EMBL" id="BABT02000046">
    <property type="protein sequence ID" value="GAA94731.1"/>
    <property type="molecule type" value="Genomic_DNA"/>
</dbReference>
<feature type="domain" description="HhH-GPD" evidence="10">
    <location>
        <begin position="523"/>
        <end position="675"/>
    </location>
</feature>
<keyword evidence="6 8" id="KW-0326">Glycosidase</keyword>
<dbReference type="FunFam" id="1.10.340.30:FF:000001">
    <property type="entry name" value="Endonuclease III"/>
    <property type="match status" value="1"/>
</dbReference>
<evidence type="ECO:0000256" key="2">
    <source>
        <dbReference type="ARBA" id="ARBA00022763"/>
    </source>
</evidence>
<evidence type="ECO:0000313" key="12">
    <source>
        <dbReference type="Proteomes" id="UP000009131"/>
    </source>
</evidence>
<reference evidence="11 12" key="2">
    <citation type="journal article" date="2012" name="Open Biol.">
        <title>Characteristics of nucleosomes and linker DNA regions on the genome of the basidiomycete Mixia osmundae revealed by mono- and dinucleosome mapping.</title>
        <authorList>
            <person name="Nishida H."/>
            <person name="Kondo S."/>
            <person name="Matsumoto T."/>
            <person name="Suzuki Y."/>
            <person name="Yoshikawa H."/>
            <person name="Taylor T.D."/>
            <person name="Sugiyama J."/>
        </authorList>
    </citation>
    <scope>NUCLEOTIDE SEQUENCE [LARGE SCALE GENOMIC DNA]</scope>
    <source>
        <strain evidence="12">CBS 9802 / IAM 14324 / JCM 22182 / KY 12970</strain>
    </source>
</reference>
<dbReference type="InterPro" id="IPR023170">
    <property type="entry name" value="HhH_base_excis_C"/>
</dbReference>
<keyword evidence="3 8" id="KW-0378">Hydrolase</keyword>
<evidence type="ECO:0000256" key="1">
    <source>
        <dbReference type="ARBA" id="ARBA00008343"/>
    </source>
</evidence>
<dbReference type="AlphaFoldDB" id="G7DVX1"/>
<dbReference type="GO" id="GO:0005634">
    <property type="term" value="C:nucleus"/>
    <property type="evidence" value="ECO:0007669"/>
    <property type="project" value="UniProtKB-SubCell"/>
</dbReference>